<dbReference type="AlphaFoldDB" id="A0A1I2WBE1"/>
<dbReference type="Proteomes" id="UP000199642">
    <property type="component" value="Unassembled WGS sequence"/>
</dbReference>
<protein>
    <submittedName>
        <fullName evidence="1">Uncharacterized protein</fullName>
    </submittedName>
</protein>
<proteinExistence type="predicted"/>
<dbReference type="EMBL" id="FOPC01000012">
    <property type="protein sequence ID" value="SFG98632.1"/>
    <property type="molecule type" value="Genomic_DNA"/>
</dbReference>
<reference evidence="2" key="1">
    <citation type="submission" date="2016-10" db="EMBL/GenBank/DDBJ databases">
        <authorList>
            <person name="Varghese N."/>
            <person name="Submissions S."/>
        </authorList>
    </citation>
    <scope>NUCLEOTIDE SEQUENCE [LARGE SCALE GENOMIC DNA]</scope>
    <source>
        <strain evidence="2">DSM 19315</strain>
    </source>
</reference>
<organism evidence="1 2">
    <name type="scientific">Algoriphagus hitonicola</name>
    <dbReference type="NCBI Taxonomy" id="435880"/>
    <lineage>
        <taxon>Bacteria</taxon>
        <taxon>Pseudomonadati</taxon>
        <taxon>Bacteroidota</taxon>
        <taxon>Cytophagia</taxon>
        <taxon>Cytophagales</taxon>
        <taxon>Cyclobacteriaceae</taxon>
        <taxon>Algoriphagus</taxon>
    </lineage>
</organism>
<dbReference type="STRING" id="435880.SAMN04487988_11246"/>
<name>A0A1I2WBE1_9BACT</name>
<gene>
    <name evidence="1" type="ORF">SAMN04487988_11246</name>
</gene>
<evidence type="ECO:0000313" key="1">
    <source>
        <dbReference type="EMBL" id="SFG98632.1"/>
    </source>
</evidence>
<keyword evidence="2" id="KW-1185">Reference proteome</keyword>
<evidence type="ECO:0000313" key="2">
    <source>
        <dbReference type="Proteomes" id="UP000199642"/>
    </source>
</evidence>
<accession>A0A1I2WBE1</accession>
<sequence length="39" mass="4610">MKTMNLQEENPFAKTGLLLNSDTKFVLFVTIRHVFSYYL</sequence>